<dbReference type="AlphaFoldDB" id="A0AAJ0ZIZ3"/>
<comment type="caution">
    <text evidence="2">The sequence shown here is derived from an EMBL/GenBank/DDBJ whole genome shotgun (WGS) entry which is preliminary data.</text>
</comment>
<dbReference type="EMBL" id="JAEEFW010000003">
    <property type="protein sequence ID" value="MBU4633422.1"/>
    <property type="molecule type" value="Genomic_DNA"/>
</dbReference>
<feature type="domain" description="N-acetyltransferase" evidence="1">
    <location>
        <begin position="26"/>
        <end position="166"/>
    </location>
</feature>
<dbReference type="PROSITE" id="PS51186">
    <property type="entry name" value="GNAT"/>
    <property type="match status" value="1"/>
</dbReference>
<dbReference type="CDD" id="cd04301">
    <property type="entry name" value="NAT_SF"/>
    <property type="match status" value="1"/>
</dbReference>
<sequence>MLEGRSLPRGENPMRTLYPAVLLAPISTRDEEAECCALQVRDEQIDFIASNAGSLEEAAECPWCEPLAVRAVHSGEMVGFLMHALDPDDNGRWLYRLMIDRHHQGLGYGRAALRALVAYLKGLSGGPDITLGVAPENIGARNLYASEGFLETGEVLDGELVMRLRT</sequence>
<accession>A0AAJ0ZIZ3</accession>
<proteinExistence type="predicted"/>
<dbReference type="Pfam" id="PF00583">
    <property type="entry name" value="Acetyltransf_1"/>
    <property type="match status" value="1"/>
</dbReference>
<reference evidence="2" key="1">
    <citation type="submission" date="2020-12" db="EMBL/GenBank/DDBJ databases">
        <title>Generalized mutagenesis with transposon Tn5. A laboratory procedure for the identification of genes responsible for a bacterial phenotype and its regulation, illustrated with phenazine production in Pseudomonas chlororaphis.</title>
        <authorList>
            <person name="Muzio F."/>
            <person name="Sobrero P."/>
            <person name="Agaras B."/>
            <person name="Valverde C."/>
        </authorList>
    </citation>
    <scope>NUCLEOTIDE SEQUENCE</scope>
    <source>
        <strain evidence="2">SMMP3</strain>
    </source>
</reference>
<dbReference type="InterPro" id="IPR000182">
    <property type="entry name" value="GNAT_dom"/>
</dbReference>
<evidence type="ECO:0000313" key="3">
    <source>
        <dbReference type="Proteomes" id="UP000787568"/>
    </source>
</evidence>
<evidence type="ECO:0000313" key="2">
    <source>
        <dbReference type="EMBL" id="MBU4633422.1"/>
    </source>
</evidence>
<organism evidence="2 3">
    <name type="scientific">Pseudomonas chlororaphis subsp. aurantiaca</name>
    <dbReference type="NCBI Taxonomy" id="86192"/>
    <lineage>
        <taxon>Bacteria</taxon>
        <taxon>Pseudomonadati</taxon>
        <taxon>Pseudomonadota</taxon>
        <taxon>Gammaproteobacteria</taxon>
        <taxon>Pseudomonadales</taxon>
        <taxon>Pseudomonadaceae</taxon>
        <taxon>Pseudomonas</taxon>
    </lineage>
</organism>
<dbReference type="PANTHER" id="PTHR43617">
    <property type="entry name" value="L-AMINO ACID N-ACETYLTRANSFERASE"/>
    <property type="match status" value="1"/>
</dbReference>
<dbReference type="Proteomes" id="UP000787568">
    <property type="component" value="Unassembled WGS sequence"/>
</dbReference>
<gene>
    <name evidence="2" type="ORF">I8747_11500</name>
</gene>
<evidence type="ECO:0000259" key="1">
    <source>
        <dbReference type="PROSITE" id="PS51186"/>
    </source>
</evidence>
<dbReference type="GO" id="GO:0016747">
    <property type="term" value="F:acyltransferase activity, transferring groups other than amino-acyl groups"/>
    <property type="evidence" value="ECO:0007669"/>
    <property type="project" value="InterPro"/>
</dbReference>
<protein>
    <submittedName>
        <fullName evidence="2">GNAT family N-acetyltransferase</fullName>
    </submittedName>
</protein>
<dbReference type="InterPro" id="IPR050276">
    <property type="entry name" value="MshD_Acetyltransferase"/>
</dbReference>
<dbReference type="PANTHER" id="PTHR43617:SF2">
    <property type="entry name" value="UPF0039 PROTEIN SLL0451"/>
    <property type="match status" value="1"/>
</dbReference>
<name>A0AAJ0ZIZ3_9PSED</name>